<organism evidence="2 3">
    <name type="scientific">Scleromatobacter humisilvae</name>
    <dbReference type="NCBI Taxonomy" id="2897159"/>
    <lineage>
        <taxon>Bacteria</taxon>
        <taxon>Pseudomonadati</taxon>
        <taxon>Pseudomonadota</taxon>
        <taxon>Betaproteobacteria</taxon>
        <taxon>Burkholderiales</taxon>
        <taxon>Sphaerotilaceae</taxon>
        <taxon>Scleromatobacter</taxon>
    </lineage>
</organism>
<evidence type="ECO:0000313" key="3">
    <source>
        <dbReference type="Proteomes" id="UP001139353"/>
    </source>
</evidence>
<evidence type="ECO:0000256" key="1">
    <source>
        <dbReference type="SAM" id="SignalP"/>
    </source>
</evidence>
<gene>
    <name evidence="2" type="ORF">LPC04_08920</name>
</gene>
<dbReference type="Proteomes" id="UP001139353">
    <property type="component" value="Unassembled WGS sequence"/>
</dbReference>
<proteinExistence type="predicted"/>
<dbReference type="RefSeq" id="WP_275681819.1">
    <property type="nucleotide sequence ID" value="NZ_JAJLJH010000001.1"/>
</dbReference>
<reference evidence="2" key="1">
    <citation type="submission" date="2021-11" db="EMBL/GenBank/DDBJ databases">
        <title>BS-T2-15 a new species belonging to the Comamonadaceae family isolated from the soil of a French oak forest.</title>
        <authorList>
            <person name="Mieszkin S."/>
            <person name="Alain K."/>
        </authorList>
    </citation>
    <scope>NUCLEOTIDE SEQUENCE</scope>
    <source>
        <strain evidence="2">BS-T2-15</strain>
    </source>
</reference>
<comment type="caution">
    <text evidence="2">The sequence shown here is derived from an EMBL/GenBank/DDBJ whole genome shotgun (WGS) entry which is preliminary data.</text>
</comment>
<feature type="signal peptide" evidence="1">
    <location>
        <begin position="1"/>
        <end position="26"/>
    </location>
</feature>
<sequence length="103" mass="11158">MNVLKTACSSALVLAGALLACGSAQAAPACDSVSRVERNIVDRADDIDALRAYVWRTTIIYGIDMFEVRENLEKWQAAVDCRRQMSASDPADDIAAPTLVAQR</sequence>
<evidence type="ECO:0000313" key="2">
    <source>
        <dbReference type="EMBL" id="MCK9685827.1"/>
    </source>
</evidence>
<dbReference type="PROSITE" id="PS51257">
    <property type="entry name" value="PROKAR_LIPOPROTEIN"/>
    <property type="match status" value="1"/>
</dbReference>
<dbReference type="EMBL" id="JAJLJH010000001">
    <property type="protein sequence ID" value="MCK9685827.1"/>
    <property type="molecule type" value="Genomic_DNA"/>
</dbReference>
<feature type="chain" id="PRO_5040742212" evidence="1">
    <location>
        <begin position="27"/>
        <end position="103"/>
    </location>
</feature>
<keyword evidence="1" id="KW-0732">Signal</keyword>
<protein>
    <submittedName>
        <fullName evidence="2">Uncharacterized protein</fullName>
    </submittedName>
</protein>
<dbReference type="AlphaFoldDB" id="A0A9X1YHH9"/>
<keyword evidence="3" id="KW-1185">Reference proteome</keyword>
<name>A0A9X1YHH9_9BURK</name>
<accession>A0A9X1YHH9</accession>